<feature type="non-terminal residue" evidence="2">
    <location>
        <position position="1"/>
    </location>
</feature>
<reference evidence="2" key="1">
    <citation type="submission" date="2013-11" db="EMBL/GenBank/DDBJ databases">
        <title>The Genome Sequence of Phytophthora parasitica CJ05E6.</title>
        <authorList>
            <consortium name="The Broad Institute Genomics Platform"/>
            <person name="Russ C."/>
            <person name="Tyler B."/>
            <person name="Panabieres F."/>
            <person name="Shan W."/>
            <person name="Tripathy S."/>
            <person name="Grunwald N."/>
            <person name="Machado M."/>
            <person name="Johnson C.S."/>
            <person name="Arredondo F."/>
            <person name="Hong C."/>
            <person name="Coffey M."/>
            <person name="Young S.K."/>
            <person name="Zeng Q."/>
            <person name="Gargeya S."/>
            <person name="Fitzgerald M."/>
            <person name="Abouelleil A."/>
            <person name="Alvarado L."/>
            <person name="Chapman S.B."/>
            <person name="Gainer-Dewar J."/>
            <person name="Goldberg J."/>
            <person name="Griggs A."/>
            <person name="Gujja S."/>
            <person name="Hansen M."/>
            <person name="Howarth C."/>
            <person name="Imamovic A."/>
            <person name="Ireland A."/>
            <person name="Larimer J."/>
            <person name="McCowan C."/>
            <person name="Murphy C."/>
            <person name="Pearson M."/>
            <person name="Poon T.W."/>
            <person name="Priest M."/>
            <person name="Roberts A."/>
            <person name="Saif S."/>
            <person name="Shea T."/>
            <person name="Sykes S."/>
            <person name="Wortman J."/>
            <person name="Nusbaum C."/>
            <person name="Birren B."/>
        </authorList>
    </citation>
    <scope>NUCLEOTIDE SEQUENCE [LARGE SCALE GENOMIC DNA]</scope>
    <source>
        <strain evidence="2">CJ05E6</strain>
    </source>
</reference>
<feature type="compositionally biased region" description="Basic and acidic residues" evidence="1">
    <location>
        <begin position="15"/>
        <end position="29"/>
    </location>
</feature>
<proteinExistence type="predicted"/>
<dbReference type="EMBL" id="KI675401">
    <property type="protein sequence ID" value="ETL29868.1"/>
    <property type="molecule type" value="Genomic_DNA"/>
</dbReference>
<dbReference type="AlphaFoldDB" id="W2I8Z6"/>
<accession>W2I8Z6</accession>
<evidence type="ECO:0000313" key="2">
    <source>
        <dbReference type="EMBL" id="ETL29868.1"/>
    </source>
</evidence>
<gene>
    <name evidence="2" type="ORF">L916_17051</name>
</gene>
<name>W2I8Z6_PHYNI</name>
<sequence length="43" mass="4828">ALLCHPGLDELNKLKAEKSKEDHGSERDGAYTTHAMHQALQKR</sequence>
<dbReference type="Proteomes" id="UP000053864">
    <property type="component" value="Unassembled WGS sequence"/>
</dbReference>
<organism evidence="2">
    <name type="scientific">Phytophthora nicotianae</name>
    <name type="common">Potato buckeye rot agent</name>
    <name type="synonym">Phytophthora parasitica</name>
    <dbReference type="NCBI Taxonomy" id="4792"/>
    <lineage>
        <taxon>Eukaryota</taxon>
        <taxon>Sar</taxon>
        <taxon>Stramenopiles</taxon>
        <taxon>Oomycota</taxon>
        <taxon>Peronosporomycetes</taxon>
        <taxon>Peronosporales</taxon>
        <taxon>Peronosporaceae</taxon>
        <taxon>Phytophthora</taxon>
    </lineage>
</organism>
<protein>
    <submittedName>
        <fullName evidence="2">Uncharacterized protein</fullName>
    </submittedName>
</protein>
<evidence type="ECO:0000256" key="1">
    <source>
        <dbReference type="SAM" id="MobiDB-lite"/>
    </source>
</evidence>
<feature type="region of interest" description="Disordered" evidence="1">
    <location>
        <begin position="15"/>
        <end position="43"/>
    </location>
</feature>